<dbReference type="Proteomes" id="UP000011087">
    <property type="component" value="Unassembled WGS sequence"/>
</dbReference>
<feature type="repeat" description="ANK" evidence="3">
    <location>
        <begin position="60"/>
        <end position="92"/>
    </location>
</feature>
<dbReference type="OrthoDB" id="416222at2759"/>
<dbReference type="SMART" id="SM00248">
    <property type="entry name" value="ANK"/>
    <property type="match status" value="3"/>
</dbReference>
<dbReference type="SUPFAM" id="SSF48403">
    <property type="entry name" value="Ankyrin repeat"/>
    <property type="match status" value="1"/>
</dbReference>
<keyword evidence="6" id="KW-1185">Reference proteome</keyword>
<dbReference type="KEGG" id="gtt:GUITHDRAFT_104217"/>
<dbReference type="PANTHER" id="PTHR24198:SF165">
    <property type="entry name" value="ANKYRIN REPEAT-CONTAINING PROTEIN-RELATED"/>
    <property type="match status" value="1"/>
</dbReference>
<evidence type="ECO:0000256" key="2">
    <source>
        <dbReference type="ARBA" id="ARBA00023043"/>
    </source>
</evidence>
<organism evidence="4">
    <name type="scientific">Guillardia theta (strain CCMP2712)</name>
    <name type="common">Cryptophyte</name>
    <dbReference type="NCBI Taxonomy" id="905079"/>
    <lineage>
        <taxon>Eukaryota</taxon>
        <taxon>Cryptophyceae</taxon>
        <taxon>Pyrenomonadales</taxon>
        <taxon>Geminigeraceae</taxon>
        <taxon>Guillardia</taxon>
    </lineage>
</organism>
<feature type="repeat" description="ANK" evidence="3">
    <location>
        <begin position="93"/>
        <end position="125"/>
    </location>
</feature>
<proteinExistence type="predicted"/>
<evidence type="ECO:0000313" key="4">
    <source>
        <dbReference type="EMBL" id="EKX49823.1"/>
    </source>
</evidence>
<accession>L1JP50</accession>
<dbReference type="PROSITE" id="PS50088">
    <property type="entry name" value="ANK_REPEAT"/>
    <property type="match status" value="3"/>
</dbReference>
<dbReference type="RefSeq" id="XP_005836803.1">
    <property type="nucleotide sequence ID" value="XM_005836746.1"/>
</dbReference>
<dbReference type="AlphaFoldDB" id="L1JP50"/>
<feature type="repeat" description="ANK" evidence="3">
    <location>
        <begin position="165"/>
        <end position="198"/>
    </location>
</feature>
<dbReference type="PRINTS" id="PR01415">
    <property type="entry name" value="ANKYRIN"/>
</dbReference>
<keyword evidence="2 3" id="KW-0040">ANK repeat</keyword>
<gene>
    <name evidence="4" type="ORF">GUITHDRAFT_104217</name>
</gene>
<dbReference type="PaxDb" id="55529-EKX49823"/>
<name>L1JP50_GUITC</name>
<dbReference type="InterPro" id="IPR002110">
    <property type="entry name" value="Ankyrin_rpt"/>
</dbReference>
<dbReference type="eggNOG" id="KOG0504">
    <property type="taxonomic scope" value="Eukaryota"/>
</dbReference>
<dbReference type="HOGENOM" id="CLU_1017212_0_0_1"/>
<dbReference type="GeneID" id="17306695"/>
<sequence length="274" mass="29938">MSGKALLQAAEAGNVEAARRALEASCSVNFKYVIGESASEGWMNAVVIPVGWKWDAWDDGCNTALHLAAYRGRTEVAKLLLEHKADIAMGNENKDLPIHLASLANKMEVLKLLVASKSDIEVRDAQGSIDDLSKFRRIDAIDNHIRVAELLLKKNPESVALQNTSSDSALHYAIISSKQVNMVELLLRNGADPFHKNVDGRTPLSDAPQNTDPAICTILKKAMAGLQLLDKTNLDIKARAQLMNEILDQEQMMSAVAEDSNVPSESVLHAIHRL</sequence>
<protein>
    <submittedName>
        <fullName evidence="4 5">Uncharacterized protein</fullName>
    </submittedName>
</protein>
<dbReference type="PANTHER" id="PTHR24198">
    <property type="entry name" value="ANKYRIN REPEAT AND PROTEIN KINASE DOMAIN-CONTAINING PROTEIN"/>
    <property type="match status" value="1"/>
</dbReference>
<reference evidence="5" key="3">
    <citation type="submission" date="2016-03" db="UniProtKB">
        <authorList>
            <consortium name="EnsemblProtists"/>
        </authorList>
    </citation>
    <scope>IDENTIFICATION</scope>
</reference>
<reference evidence="4 6" key="1">
    <citation type="journal article" date="2012" name="Nature">
        <title>Algal genomes reveal evolutionary mosaicism and the fate of nucleomorphs.</title>
        <authorList>
            <consortium name="DOE Joint Genome Institute"/>
            <person name="Curtis B.A."/>
            <person name="Tanifuji G."/>
            <person name="Burki F."/>
            <person name="Gruber A."/>
            <person name="Irimia M."/>
            <person name="Maruyama S."/>
            <person name="Arias M.C."/>
            <person name="Ball S.G."/>
            <person name="Gile G.H."/>
            <person name="Hirakawa Y."/>
            <person name="Hopkins J.F."/>
            <person name="Kuo A."/>
            <person name="Rensing S.A."/>
            <person name="Schmutz J."/>
            <person name="Symeonidi A."/>
            <person name="Elias M."/>
            <person name="Eveleigh R.J."/>
            <person name="Herman E.K."/>
            <person name="Klute M.J."/>
            <person name="Nakayama T."/>
            <person name="Obornik M."/>
            <person name="Reyes-Prieto A."/>
            <person name="Armbrust E.V."/>
            <person name="Aves S.J."/>
            <person name="Beiko R.G."/>
            <person name="Coutinho P."/>
            <person name="Dacks J.B."/>
            <person name="Durnford D.G."/>
            <person name="Fast N.M."/>
            <person name="Green B.R."/>
            <person name="Grisdale C.J."/>
            <person name="Hempel F."/>
            <person name="Henrissat B."/>
            <person name="Hoppner M.P."/>
            <person name="Ishida K."/>
            <person name="Kim E."/>
            <person name="Koreny L."/>
            <person name="Kroth P.G."/>
            <person name="Liu Y."/>
            <person name="Malik S.B."/>
            <person name="Maier U.G."/>
            <person name="McRose D."/>
            <person name="Mock T."/>
            <person name="Neilson J.A."/>
            <person name="Onodera N.T."/>
            <person name="Poole A.M."/>
            <person name="Pritham E.J."/>
            <person name="Richards T.A."/>
            <person name="Rocap G."/>
            <person name="Roy S.W."/>
            <person name="Sarai C."/>
            <person name="Schaack S."/>
            <person name="Shirato S."/>
            <person name="Slamovits C.H."/>
            <person name="Spencer D.F."/>
            <person name="Suzuki S."/>
            <person name="Worden A.Z."/>
            <person name="Zauner S."/>
            <person name="Barry K."/>
            <person name="Bell C."/>
            <person name="Bharti A.K."/>
            <person name="Crow J.A."/>
            <person name="Grimwood J."/>
            <person name="Kramer R."/>
            <person name="Lindquist E."/>
            <person name="Lucas S."/>
            <person name="Salamov A."/>
            <person name="McFadden G.I."/>
            <person name="Lane C.E."/>
            <person name="Keeling P.J."/>
            <person name="Gray M.W."/>
            <person name="Grigoriev I.V."/>
            <person name="Archibald J.M."/>
        </authorList>
    </citation>
    <scope>NUCLEOTIDE SEQUENCE</scope>
    <source>
        <strain evidence="4 6">CCMP2712</strain>
    </source>
</reference>
<evidence type="ECO:0000256" key="3">
    <source>
        <dbReference type="PROSITE-ProRule" id="PRU00023"/>
    </source>
</evidence>
<dbReference type="Pfam" id="PF12796">
    <property type="entry name" value="Ank_2"/>
    <property type="match status" value="2"/>
</dbReference>
<dbReference type="Gene3D" id="1.25.40.20">
    <property type="entry name" value="Ankyrin repeat-containing domain"/>
    <property type="match status" value="2"/>
</dbReference>
<dbReference type="PROSITE" id="PS50297">
    <property type="entry name" value="ANK_REP_REGION"/>
    <property type="match status" value="3"/>
</dbReference>
<keyword evidence="1" id="KW-0677">Repeat</keyword>
<dbReference type="EnsemblProtists" id="EKX49823">
    <property type="protein sequence ID" value="EKX49823"/>
    <property type="gene ID" value="GUITHDRAFT_104217"/>
</dbReference>
<dbReference type="EMBL" id="JH992980">
    <property type="protein sequence ID" value="EKX49823.1"/>
    <property type="molecule type" value="Genomic_DNA"/>
</dbReference>
<evidence type="ECO:0000313" key="5">
    <source>
        <dbReference type="EnsemblProtists" id="EKX49823"/>
    </source>
</evidence>
<dbReference type="InterPro" id="IPR036770">
    <property type="entry name" value="Ankyrin_rpt-contain_sf"/>
</dbReference>
<reference evidence="6" key="2">
    <citation type="submission" date="2012-11" db="EMBL/GenBank/DDBJ databases">
        <authorList>
            <person name="Kuo A."/>
            <person name="Curtis B.A."/>
            <person name="Tanifuji G."/>
            <person name="Burki F."/>
            <person name="Gruber A."/>
            <person name="Irimia M."/>
            <person name="Maruyama S."/>
            <person name="Arias M.C."/>
            <person name="Ball S.G."/>
            <person name="Gile G.H."/>
            <person name="Hirakawa Y."/>
            <person name="Hopkins J.F."/>
            <person name="Rensing S.A."/>
            <person name="Schmutz J."/>
            <person name="Symeonidi A."/>
            <person name="Elias M."/>
            <person name="Eveleigh R.J."/>
            <person name="Herman E.K."/>
            <person name="Klute M.J."/>
            <person name="Nakayama T."/>
            <person name="Obornik M."/>
            <person name="Reyes-Prieto A."/>
            <person name="Armbrust E.V."/>
            <person name="Aves S.J."/>
            <person name="Beiko R.G."/>
            <person name="Coutinho P."/>
            <person name="Dacks J.B."/>
            <person name="Durnford D.G."/>
            <person name="Fast N.M."/>
            <person name="Green B.R."/>
            <person name="Grisdale C."/>
            <person name="Hempe F."/>
            <person name="Henrissat B."/>
            <person name="Hoppner M.P."/>
            <person name="Ishida K.-I."/>
            <person name="Kim E."/>
            <person name="Koreny L."/>
            <person name="Kroth P.G."/>
            <person name="Liu Y."/>
            <person name="Malik S.-B."/>
            <person name="Maier U.G."/>
            <person name="McRose D."/>
            <person name="Mock T."/>
            <person name="Neilson J.A."/>
            <person name="Onodera N.T."/>
            <person name="Poole A.M."/>
            <person name="Pritham E.J."/>
            <person name="Richards T.A."/>
            <person name="Rocap G."/>
            <person name="Roy S.W."/>
            <person name="Sarai C."/>
            <person name="Schaack S."/>
            <person name="Shirato S."/>
            <person name="Slamovits C.H."/>
            <person name="Spencer D.F."/>
            <person name="Suzuki S."/>
            <person name="Worden A.Z."/>
            <person name="Zauner S."/>
            <person name="Barry K."/>
            <person name="Bell C."/>
            <person name="Bharti A.K."/>
            <person name="Crow J.A."/>
            <person name="Grimwood J."/>
            <person name="Kramer R."/>
            <person name="Lindquist E."/>
            <person name="Lucas S."/>
            <person name="Salamov A."/>
            <person name="McFadden G.I."/>
            <person name="Lane C.E."/>
            <person name="Keeling P.J."/>
            <person name="Gray M.W."/>
            <person name="Grigoriev I.V."/>
            <person name="Archibald J.M."/>
        </authorList>
    </citation>
    <scope>NUCLEOTIDE SEQUENCE</scope>
    <source>
        <strain evidence="6">CCMP2712</strain>
    </source>
</reference>
<evidence type="ECO:0000256" key="1">
    <source>
        <dbReference type="ARBA" id="ARBA00022737"/>
    </source>
</evidence>
<evidence type="ECO:0000313" key="6">
    <source>
        <dbReference type="Proteomes" id="UP000011087"/>
    </source>
</evidence>
<dbReference type="STRING" id="905079.L1JP50"/>